<evidence type="ECO:0000313" key="2">
    <source>
        <dbReference type="Proteomes" id="UP000799750"/>
    </source>
</evidence>
<gene>
    <name evidence="1" type="ORF">BU16DRAFT_584454</name>
</gene>
<keyword evidence="2" id="KW-1185">Reference proteome</keyword>
<dbReference type="Proteomes" id="UP000799750">
    <property type="component" value="Unassembled WGS sequence"/>
</dbReference>
<reference evidence="1" key="1">
    <citation type="journal article" date="2020" name="Stud. Mycol.">
        <title>101 Dothideomycetes genomes: a test case for predicting lifestyles and emergence of pathogens.</title>
        <authorList>
            <person name="Haridas S."/>
            <person name="Albert R."/>
            <person name="Binder M."/>
            <person name="Bloem J."/>
            <person name="Labutti K."/>
            <person name="Salamov A."/>
            <person name="Andreopoulos B."/>
            <person name="Baker S."/>
            <person name="Barry K."/>
            <person name="Bills G."/>
            <person name="Bluhm B."/>
            <person name="Cannon C."/>
            <person name="Castanera R."/>
            <person name="Culley D."/>
            <person name="Daum C."/>
            <person name="Ezra D."/>
            <person name="Gonzalez J."/>
            <person name="Henrissat B."/>
            <person name="Kuo A."/>
            <person name="Liang C."/>
            <person name="Lipzen A."/>
            <person name="Lutzoni F."/>
            <person name="Magnuson J."/>
            <person name="Mondo S."/>
            <person name="Nolan M."/>
            <person name="Ohm R."/>
            <person name="Pangilinan J."/>
            <person name="Park H.-J."/>
            <person name="Ramirez L."/>
            <person name="Alfaro M."/>
            <person name="Sun H."/>
            <person name="Tritt A."/>
            <person name="Yoshinaga Y."/>
            <person name="Zwiers L.-H."/>
            <person name="Turgeon B."/>
            <person name="Goodwin S."/>
            <person name="Spatafora J."/>
            <person name="Crous P."/>
            <person name="Grigoriev I."/>
        </authorList>
    </citation>
    <scope>NUCLEOTIDE SEQUENCE</scope>
    <source>
        <strain evidence="1">CBS 269.34</strain>
    </source>
</reference>
<name>A0A6A6QN65_9PEZI</name>
<organism evidence="1 2">
    <name type="scientific">Lophium mytilinum</name>
    <dbReference type="NCBI Taxonomy" id="390894"/>
    <lineage>
        <taxon>Eukaryota</taxon>
        <taxon>Fungi</taxon>
        <taxon>Dikarya</taxon>
        <taxon>Ascomycota</taxon>
        <taxon>Pezizomycotina</taxon>
        <taxon>Dothideomycetes</taxon>
        <taxon>Pleosporomycetidae</taxon>
        <taxon>Mytilinidiales</taxon>
        <taxon>Mytilinidiaceae</taxon>
        <taxon>Lophium</taxon>
    </lineage>
</organism>
<accession>A0A6A6QN65</accession>
<protein>
    <submittedName>
        <fullName evidence="1">Uncharacterized protein</fullName>
    </submittedName>
</protein>
<dbReference type="EMBL" id="MU004194">
    <property type="protein sequence ID" value="KAF2492357.1"/>
    <property type="molecule type" value="Genomic_DNA"/>
</dbReference>
<evidence type="ECO:0000313" key="1">
    <source>
        <dbReference type="EMBL" id="KAF2492357.1"/>
    </source>
</evidence>
<proteinExistence type="predicted"/>
<dbReference type="AlphaFoldDB" id="A0A6A6QN65"/>
<sequence length="403" mass="46091">MGTMKEDTIPWLDFDGTIMIDSIARGPLNPHEPEKTVDVVIGRIHRRIMKVPLSIAMLDPWIAQAVQSTRMYYLDTAATEVANISPAAFYRVIQFLATGDFDIKAQVPNWIFRALKRWEDHGASSEDELSVINGVDNTLLLESSSDSTSSFIIVKKYGQRYLSRAYLSELCWKGLETHSIGVDATKLELKIATYTLAFLTLDDLLDYLLHIISARKLNLDVMIALENATDLTRWKANYGLDVYHFPDVDKKISLRCSGALEPGETRDLVMDIRSHAFKLRLLNHAVEVYRAAKGLQVVSMFPKLFEKVKHIMENGTPELEMELAQLVYVEELHCDEALAAYVGRMMDQRYRIVCNRCSDRLRFAFHFLREGKFLNYACDHDLDFERDFRGSLCTALDRGGFFH</sequence>